<dbReference type="CDD" id="cd05259">
    <property type="entry name" value="PCBER_SDR_a"/>
    <property type="match status" value="1"/>
</dbReference>
<proteinExistence type="inferred from homology"/>
<keyword evidence="6" id="KW-1185">Reference proteome</keyword>
<dbReference type="InterPro" id="IPR045312">
    <property type="entry name" value="PCBER-like"/>
</dbReference>
<dbReference type="PANTHER" id="PTHR47706">
    <property type="entry name" value="NMRA-LIKE FAMILY PROTEIN"/>
    <property type="match status" value="1"/>
</dbReference>
<keyword evidence="2" id="KW-0521">NADP</keyword>
<dbReference type="Gene3D" id="3.40.50.720">
    <property type="entry name" value="NAD(P)-binding Rossmann-like Domain"/>
    <property type="match status" value="1"/>
</dbReference>
<keyword evidence="3" id="KW-0560">Oxidoreductase</keyword>
<dbReference type="SUPFAM" id="SSF51735">
    <property type="entry name" value="NAD(P)-binding Rossmann-fold domains"/>
    <property type="match status" value="1"/>
</dbReference>
<protein>
    <submittedName>
        <fullName evidence="5">NAD-P-binding protein</fullName>
    </submittedName>
</protein>
<gene>
    <name evidence="5" type="ORF">DFH94DRAFT_815463</name>
</gene>
<name>A0A9P5N3G8_9AGAM</name>
<dbReference type="InterPro" id="IPR008030">
    <property type="entry name" value="NmrA-like"/>
</dbReference>
<dbReference type="AlphaFoldDB" id="A0A9P5N3G8"/>
<dbReference type="InterPro" id="IPR051609">
    <property type="entry name" value="NmrA/Isoflavone_reductase-like"/>
</dbReference>
<dbReference type="Proteomes" id="UP000759537">
    <property type="component" value="Unassembled WGS sequence"/>
</dbReference>
<evidence type="ECO:0000256" key="1">
    <source>
        <dbReference type="ARBA" id="ARBA00005725"/>
    </source>
</evidence>
<dbReference type="PANTHER" id="PTHR47706:SF4">
    <property type="entry name" value="NMRA-LIKE DOMAIN-CONTAINING PROTEIN"/>
    <property type="match status" value="1"/>
</dbReference>
<comment type="caution">
    <text evidence="5">The sequence shown here is derived from an EMBL/GenBank/DDBJ whole genome shotgun (WGS) entry which is preliminary data.</text>
</comment>
<dbReference type="EMBL" id="WHVB01000003">
    <property type="protein sequence ID" value="KAF8485215.1"/>
    <property type="molecule type" value="Genomic_DNA"/>
</dbReference>
<dbReference type="Pfam" id="PF05368">
    <property type="entry name" value="NmrA"/>
    <property type="match status" value="1"/>
</dbReference>
<dbReference type="Gene3D" id="3.90.25.10">
    <property type="entry name" value="UDP-galactose 4-epimerase, domain 1"/>
    <property type="match status" value="1"/>
</dbReference>
<reference evidence="5" key="1">
    <citation type="submission" date="2019-10" db="EMBL/GenBank/DDBJ databases">
        <authorList>
            <consortium name="DOE Joint Genome Institute"/>
            <person name="Kuo A."/>
            <person name="Miyauchi S."/>
            <person name="Kiss E."/>
            <person name="Drula E."/>
            <person name="Kohler A."/>
            <person name="Sanchez-Garcia M."/>
            <person name="Andreopoulos B."/>
            <person name="Barry K.W."/>
            <person name="Bonito G."/>
            <person name="Buee M."/>
            <person name="Carver A."/>
            <person name="Chen C."/>
            <person name="Cichocki N."/>
            <person name="Clum A."/>
            <person name="Culley D."/>
            <person name="Crous P.W."/>
            <person name="Fauchery L."/>
            <person name="Girlanda M."/>
            <person name="Hayes R."/>
            <person name="Keri Z."/>
            <person name="LaButti K."/>
            <person name="Lipzen A."/>
            <person name="Lombard V."/>
            <person name="Magnuson J."/>
            <person name="Maillard F."/>
            <person name="Morin E."/>
            <person name="Murat C."/>
            <person name="Nolan M."/>
            <person name="Ohm R."/>
            <person name="Pangilinan J."/>
            <person name="Pereira M."/>
            <person name="Perotto S."/>
            <person name="Peter M."/>
            <person name="Riley R."/>
            <person name="Sitrit Y."/>
            <person name="Stielow B."/>
            <person name="Szollosi G."/>
            <person name="Zifcakova L."/>
            <person name="Stursova M."/>
            <person name="Spatafora J.W."/>
            <person name="Tedersoo L."/>
            <person name="Vaario L.-M."/>
            <person name="Yamada A."/>
            <person name="Yan M."/>
            <person name="Wang P."/>
            <person name="Xu J."/>
            <person name="Bruns T."/>
            <person name="Baldrian P."/>
            <person name="Vilgalys R."/>
            <person name="Henrissat B."/>
            <person name="Grigoriev I.V."/>
            <person name="Hibbett D."/>
            <person name="Nagy L.G."/>
            <person name="Martin F.M."/>
        </authorList>
    </citation>
    <scope>NUCLEOTIDE SEQUENCE</scope>
    <source>
        <strain evidence="5">Prilba</strain>
    </source>
</reference>
<evidence type="ECO:0000313" key="5">
    <source>
        <dbReference type="EMBL" id="KAF8485215.1"/>
    </source>
</evidence>
<evidence type="ECO:0000256" key="2">
    <source>
        <dbReference type="ARBA" id="ARBA00022857"/>
    </source>
</evidence>
<dbReference type="GO" id="GO:0016491">
    <property type="term" value="F:oxidoreductase activity"/>
    <property type="evidence" value="ECO:0007669"/>
    <property type="project" value="UniProtKB-KW"/>
</dbReference>
<dbReference type="InterPro" id="IPR036291">
    <property type="entry name" value="NAD(P)-bd_dom_sf"/>
</dbReference>
<feature type="domain" description="NmrA-like" evidence="4">
    <location>
        <begin position="6"/>
        <end position="250"/>
    </location>
</feature>
<organism evidence="5 6">
    <name type="scientific">Russula ochroleuca</name>
    <dbReference type="NCBI Taxonomy" id="152965"/>
    <lineage>
        <taxon>Eukaryota</taxon>
        <taxon>Fungi</taxon>
        <taxon>Dikarya</taxon>
        <taxon>Basidiomycota</taxon>
        <taxon>Agaricomycotina</taxon>
        <taxon>Agaricomycetes</taxon>
        <taxon>Russulales</taxon>
        <taxon>Russulaceae</taxon>
        <taxon>Russula</taxon>
    </lineage>
</organism>
<reference evidence="5" key="2">
    <citation type="journal article" date="2020" name="Nat. Commun.">
        <title>Large-scale genome sequencing of mycorrhizal fungi provides insights into the early evolution of symbiotic traits.</title>
        <authorList>
            <person name="Miyauchi S."/>
            <person name="Kiss E."/>
            <person name="Kuo A."/>
            <person name="Drula E."/>
            <person name="Kohler A."/>
            <person name="Sanchez-Garcia M."/>
            <person name="Morin E."/>
            <person name="Andreopoulos B."/>
            <person name="Barry K.W."/>
            <person name="Bonito G."/>
            <person name="Buee M."/>
            <person name="Carver A."/>
            <person name="Chen C."/>
            <person name="Cichocki N."/>
            <person name="Clum A."/>
            <person name="Culley D."/>
            <person name="Crous P.W."/>
            <person name="Fauchery L."/>
            <person name="Girlanda M."/>
            <person name="Hayes R.D."/>
            <person name="Keri Z."/>
            <person name="LaButti K."/>
            <person name="Lipzen A."/>
            <person name="Lombard V."/>
            <person name="Magnuson J."/>
            <person name="Maillard F."/>
            <person name="Murat C."/>
            <person name="Nolan M."/>
            <person name="Ohm R.A."/>
            <person name="Pangilinan J."/>
            <person name="Pereira M.F."/>
            <person name="Perotto S."/>
            <person name="Peter M."/>
            <person name="Pfister S."/>
            <person name="Riley R."/>
            <person name="Sitrit Y."/>
            <person name="Stielow J.B."/>
            <person name="Szollosi G."/>
            <person name="Zifcakova L."/>
            <person name="Stursova M."/>
            <person name="Spatafora J.W."/>
            <person name="Tedersoo L."/>
            <person name="Vaario L.M."/>
            <person name="Yamada A."/>
            <person name="Yan M."/>
            <person name="Wang P."/>
            <person name="Xu J."/>
            <person name="Bruns T."/>
            <person name="Baldrian P."/>
            <person name="Vilgalys R."/>
            <person name="Dunand C."/>
            <person name="Henrissat B."/>
            <person name="Grigoriev I.V."/>
            <person name="Hibbett D."/>
            <person name="Nagy L.G."/>
            <person name="Martin F.M."/>
        </authorList>
    </citation>
    <scope>NUCLEOTIDE SEQUENCE</scope>
    <source>
        <strain evidence="5">Prilba</strain>
    </source>
</reference>
<dbReference type="OrthoDB" id="9974981at2759"/>
<comment type="similarity">
    <text evidence="1">Belongs to the NmrA-type oxidoreductase family. Isoflavone reductase subfamily.</text>
</comment>
<sequence>MSGYTNIAVVGAGTLGNYIIQQLLKDKATGSLKEVVVLTRQGSNTKVQGDAKVIKVDYSSDESIKQALTGVHVVISTISGVALDVQGKIAAAAKEAGVKLFVPSEFGGNTEGETEGMFGTKANIQGELKAVGIPYAVFYTGPFADYIWAPFLNLDVASGKVTVAGDGNKPITFTSRPDIARYVSYVLTHLPAEQLKNRAFTIAGDNKSFNEIFKAYEEKTGKKVEVTHIPVSEVDSKIAANPEDLPSVLHKFWATAGPFQQTDNHLYPDWNPSPVINYVPVA</sequence>
<evidence type="ECO:0000256" key="3">
    <source>
        <dbReference type="ARBA" id="ARBA00023002"/>
    </source>
</evidence>
<evidence type="ECO:0000313" key="6">
    <source>
        <dbReference type="Proteomes" id="UP000759537"/>
    </source>
</evidence>
<evidence type="ECO:0000259" key="4">
    <source>
        <dbReference type="Pfam" id="PF05368"/>
    </source>
</evidence>
<accession>A0A9P5N3G8</accession>